<proteinExistence type="predicted"/>
<name>A0A1I2PH51_9GAMM</name>
<protein>
    <submittedName>
        <fullName evidence="3">CBS domain-containing protein</fullName>
    </submittedName>
</protein>
<evidence type="ECO:0000313" key="3">
    <source>
        <dbReference type="EMBL" id="SFG12751.1"/>
    </source>
</evidence>
<evidence type="ECO:0000313" key="4">
    <source>
        <dbReference type="Proteomes" id="UP000198623"/>
    </source>
</evidence>
<dbReference type="EMBL" id="FOOU01000003">
    <property type="protein sequence ID" value="SFG12751.1"/>
    <property type="molecule type" value="Genomic_DNA"/>
</dbReference>
<evidence type="ECO:0000259" key="2">
    <source>
        <dbReference type="PROSITE" id="PS51371"/>
    </source>
</evidence>
<accession>A0A1I2PH51</accession>
<dbReference type="OrthoDB" id="6181416at2"/>
<keyword evidence="4" id="KW-1185">Reference proteome</keyword>
<gene>
    <name evidence="3" type="ORF">SAMN05216175_103342</name>
</gene>
<dbReference type="Proteomes" id="UP000198623">
    <property type="component" value="Unassembled WGS sequence"/>
</dbReference>
<dbReference type="InterPro" id="IPR046342">
    <property type="entry name" value="CBS_dom_sf"/>
</dbReference>
<dbReference type="AlphaFoldDB" id="A0A1I2PH51"/>
<keyword evidence="1" id="KW-0129">CBS domain</keyword>
<organism evidence="3 4">
    <name type="scientific">Neptunomonas qingdaonensis</name>
    <dbReference type="NCBI Taxonomy" id="1045558"/>
    <lineage>
        <taxon>Bacteria</taxon>
        <taxon>Pseudomonadati</taxon>
        <taxon>Pseudomonadota</taxon>
        <taxon>Gammaproteobacteria</taxon>
        <taxon>Oceanospirillales</taxon>
        <taxon>Oceanospirillaceae</taxon>
        <taxon>Neptunomonas</taxon>
    </lineage>
</organism>
<reference evidence="4" key="1">
    <citation type="submission" date="2016-10" db="EMBL/GenBank/DDBJ databases">
        <authorList>
            <person name="Varghese N."/>
            <person name="Submissions S."/>
        </authorList>
    </citation>
    <scope>NUCLEOTIDE SEQUENCE [LARGE SCALE GENOMIC DNA]</scope>
    <source>
        <strain evidence="4">CGMCC 1.10971</strain>
    </source>
</reference>
<evidence type="ECO:0000256" key="1">
    <source>
        <dbReference type="PROSITE-ProRule" id="PRU00703"/>
    </source>
</evidence>
<dbReference type="Pfam" id="PF00571">
    <property type="entry name" value="CBS"/>
    <property type="match status" value="1"/>
</dbReference>
<sequence>MLESFRHIRLQEIADVKHLLSPEQLQAPISLTSPSTDVMTDFEKVDPVKVSQEVQVDEALEWMKNQHVRLLFATDKNDAFSGVITSRDIMGSRVMSYMQTHGIPREYVLVKHVMVAKEQLQALTFEQLQHSKIGDVMLTLKDSGEQHILVIDEGLAKVKRIRGIISASDVSRKLKIGFDIMYEAKSFAEIERVVTHGGGI</sequence>
<dbReference type="InterPro" id="IPR000644">
    <property type="entry name" value="CBS_dom"/>
</dbReference>
<dbReference type="Gene3D" id="3.10.580.10">
    <property type="entry name" value="CBS-domain"/>
    <property type="match status" value="1"/>
</dbReference>
<dbReference type="RefSeq" id="WP_090726003.1">
    <property type="nucleotide sequence ID" value="NZ_FOOU01000003.1"/>
</dbReference>
<dbReference type="STRING" id="1045558.SAMN05216175_103342"/>
<dbReference type="PROSITE" id="PS51371">
    <property type="entry name" value="CBS"/>
    <property type="match status" value="1"/>
</dbReference>
<dbReference type="SUPFAM" id="SSF54631">
    <property type="entry name" value="CBS-domain pair"/>
    <property type="match status" value="1"/>
</dbReference>
<feature type="domain" description="CBS" evidence="2">
    <location>
        <begin position="39"/>
        <end position="100"/>
    </location>
</feature>